<proteinExistence type="predicted"/>
<dbReference type="Pfam" id="PF00665">
    <property type="entry name" value="rve"/>
    <property type="match status" value="1"/>
</dbReference>
<dbReference type="GO" id="GO:0015074">
    <property type="term" value="P:DNA integration"/>
    <property type="evidence" value="ECO:0007669"/>
    <property type="project" value="InterPro"/>
</dbReference>
<dbReference type="InterPro" id="IPR025724">
    <property type="entry name" value="GAG-pre-integrase_dom"/>
</dbReference>
<keyword evidence="2" id="KW-0378">Hydrolase</keyword>
<dbReference type="InterPro" id="IPR001584">
    <property type="entry name" value="Integrase_cat-core"/>
</dbReference>
<dbReference type="AlphaFoldDB" id="A0A2I0X1B7"/>
<dbReference type="PANTHER" id="PTHR42648:SF26">
    <property type="entry name" value="INTEGRASE CATALYTIC DOMAIN-CONTAINING PROTEIN"/>
    <property type="match status" value="1"/>
</dbReference>
<feature type="region of interest" description="Disordered" evidence="3">
    <location>
        <begin position="347"/>
        <end position="369"/>
    </location>
</feature>
<evidence type="ECO:0000313" key="6">
    <source>
        <dbReference type="Proteomes" id="UP000233837"/>
    </source>
</evidence>
<dbReference type="PANTHER" id="PTHR42648">
    <property type="entry name" value="TRANSPOSASE, PUTATIVE-RELATED"/>
    <property type="match status" value="1"/>
</dbReference>
<sequence length="609" mass="68919">MKTHKVLFQGPCNNGLYTLPAESSTEANKALMADLTKAESWHRKLGHPNKHTFDLISKCNPNLNLGKSFTHCATCAMSKCHKMSFELSKQHSTTTLALIHSDVWGPVPTISNQGFKYYVIFVDDFSRFTWLFPLRMKSEVFQTFINFKNQVETYTNKKIKVLRTDGGTEYMNHAFSNFLCSNGITHQVSCPYTPEQNGIAERKHRHITETTRTLLHTSSTPFQFWPDAALTANYLINRLPSPTLHNLSPFEKFHNAKPNYTFLRTFGCACYPLIPSQFRHKLQPKASPHVFLGYSDMYKGYKCLDTTTNKIIFSRHVSFHESSFPFSVQTTSQPDKPEDIPPLLLAPASTTRQPKPTLSTQFCPPISNTSNVTNSPVQNMDLGNLSQPPSTLIMPSHPMTTRSKTGSLRPSVRMNLLHKQTSPIHPTAPTSYTEAIQHAEWREAMAMEFFALQQQGTWSLTTPPPDALILGCKWTFRLKLHADGSIAKHKARLVAQGNHQEYGIDYTETFSPVAKLPTIRVLLTVALHNNWPVQQLDVANAFLHGNLSETVYMTQPKGFEDTSHPNQVCRLHKSIYGLKQSPRQWYNTFTEFLGTLGFIHSQSDPSLLL</sequence>
<evidence type="ECO:0000256" key="2">
    <source>
        <dbReference type="ARBA" id="ARBA00022801"/>
    </source>
</evidence>
<organism evidence="5 6">
    <name type="scientific">Dendrobium catenatum</name>
    <dbReference type="NCBI Taxonomy" id="906689"/>
    <lineage>
        <taxon>Eukaryota</taxon>
        <taxon>Viridiplantae</taxon>
        <taxon>Streptophyta</taxon>
        <taxon>Embryophyta</taxon>
        <taxon>Tracheophyta</taxon>
        <taxon>Spermatophyta</taxon>
        <taxon>Magnoliopsida</taxon>
        <taxon>Liliopsida</taxon>
        <taxon>Asparagales</taxon>
        <taxon>Orchidaceae</taxon>
        <taxon>Epidendroideae</taxon>
        <taxon>Malaxideae</taxon>
        <taxon>Dendrobiinae</taxon>
        <taxon>Dendrobium</taxon>
    </lineage>
</organism>
<evidence type="ECO:0000256" key="1">
    <source>
        <dbReference type="ARBA" id="ARBA00022723"/>
    </source>
</evidence>
<dbReference type="Proteomes" id="UP000233837">
    <property type="component" value="Unassembled WGS sequence"/>
</dbReference>
<dbReference type="PROSITE" id="PS50994">
    <property type="entry name" value="INTEGRASE"/>
    <property type="match status" value="1"/>
</dbReference>
<dbReference type="GO" id="GO:0046872">
    <property type="term" value="F:metal ion binding"/>
    <property type="evidence" value="ECO:0007669"/>
    <property type="project" value="UniProtKB-KW"/>
</dbReference>
<dbReference type="Pfam" id="PF07727">
    <property type="entry name" value="RVT_2"/>
    <property type="match status" value="1"/>
</dbReference>
<keyword evidence="1" id="KW-0479">Metal-binding</keyword>
<keyword evidence="6" id="KW-1185">Reference proteome</keyword>
<dbReference type="GO" id="GO:0003676">
    <property type="term" value="F:nucleic acid binding"/>
    <property type="evidence" value="ECO:0007669"/>
    <property type="project" value="InterPro"/>
</dbReference>
<dbReference type="InterPro" id="IPR012337">
    <property type="entry name" value="RNaseH-like_sf"/>
</dbReference>
<dbReference type="GO" id="GO:0016787">
    <property type="term" value="F:hydrolase activity"/>
    <property type="evidence" value="ECO:0007669"/>
    <property type="project" value="UniProtKB-KW"/>
</dbReference>
<dbReference type="SUPFAM" id="SSF56672">
    <property type="entry name" value="DNA/RNA polymerases"/>
    <property type="match status" value="1"/>
</dbReference>
<dbReference type="Pfam" id="PF13976">
    <property type="entry name" value="gag_pre-integrs"/>
    <property type="match status" value="1"/>
</dbReference>
<protein>
    <submittedName>
        <fullName evidence="5">Retrovirus-related Pol polyprotein from transposon TNT 1-94</fullName>
    </submittedName>
</protein>
<evidence type="ECO:0000259" key="4">
    <source>
        <dbReference type="PROSITE" id="PS50994"/>
    </source>
</evidence>
<dbReference type="Pfam" id="PF25597">
    <property type="entry name" value="SH3_retrovirus"/>
    <property type="match status" value="1"/>
</dbReference>
<gene>
    <name evidence="5" type="ORF">MA16_Dca023764</name>
</gene>
<dbReference type="InterPro" id="IPR036397">
    <property type="entry name" value="RNaseH_sf"/>
</dbReference>
<dbReference type="InterPro" id="IPR039537">
    <property type="entry name" value="Retrotran_Ty1/copia-like"/>
</dbReference>
<dbReference type="EMBL" id="KZ502224">
    <property type="protein sequence ID" value="PKU81706.1"/>
    <property type="molecule type" value="Genomic_DNA"/>
</dbReference>
<accession>A0A2I0X1B7</accession>
<dbReference type="InterPro" id="IPR013103">
    <property type="entry name" value="RVT_2"/>
</dbReference>
<name>A0A2I0X1B7_9ASPA</name>
<evidence type="ECO:0000313" key="5">
    <source>
        <dbReference type="EMBL" id="PKU81706.1"/>
    </source>
</evidence>
<dbReference type="Gene3D" id="3.30.420.10">
    <property type="entry name" value="Ribonuclease H-like superfamily/Ribonuclease H"/>
    <property type="match status" value="1"/>
</dbReference>
<evidence type="ECO:0000256" key="3">
    <source>
        <dbReference type="SAM" id="MobiDB-lite"/>
    </source>
</evidence>
<feature type="compositionally biased region" description="Polar residues" evidence="3">
    <location>
        <begin position="348"/>
        <end position="369"/>
    </location>
</feature>
<dbReference type="SUPFAM" id="SSF53098">
    <property type="entry name" value="Ribonuclease H-like"/>
    <property type="match status" value="1"/>
</dbReference>
<feature type="domain" description="Integrase catalytic" evidence="4">
    <location>
        <begin position="91"/>
        <end position="257"/>
    </location>
</feature>
<dbReference type="InterPro" id="IPR043502">
    <property type="entry name" value="DNA/RNA_pol_sf"/>
</dbReference>
<reference evidence="5 6" key="2">
    <citation type="journal article" date="2017" name="Nature">
        <title>The Apostasia genome and the evolution of orchids.</title>
        <authorList>
            <person name="Zhang G.Q."/>
            <person name="Liu K.W."/>
            <person name="Li Z."/>
            <person name="Lohaus R."/>
            <person name="Hsiao Y.Y."/>
            <person name="Niu S.C."/>
            <person name="Wang J.Y."/>
            <person name="Lin Y.C."/>
            <person name="Xu Q."/>
            <person name="Chen L.J."/>
            <person name="Yoshida K."/>
            <person name="Fujiwara S."/>
            <person name="Wang Z.W."/>
            <person name="Zhang Y.Q."/>
            <person name="Mitsuda N."/>
            <person name="Wang M."/>
            <person name="Liu G.H."/>
            <person name="Pecoraro L."/>
            <person name="Huang H.X."/>
            <person name="Xiao X.J."/>
            <person name="Lin M."/>
            <person name="Wu X.Y."/>
            <person name="Wu W.L."/>
            <person name="Chen Y.Y."/>
            <person name="Chang S.B."/>
            <person name="Sakamoto S."/>
            <person name="Ohme-Takagi M."/>
            <person name="Yagi M."/>
            <person name="Zeng S.J."/>
            <person name="Shen C.Y."/>
            <person name="Yeh C.M."/>
            <person name="Luo Y.B."/>
            <person name="Tsai W.C."/>
            <person name="Van de Peer Y."/>
            <person name="Liu Z.J."/>
        </authorList>
    </citation>
    <scope>NUCLEOTIDE SEQUENCE [LARGE SCALE GENOMIC DNA]</scope>
    <source>
        <tissue evidence="5">The whole plant</tissue>
    </source>
</reference>
<dbReference type="InterPro" id="IPR057670">
    <property type="entry name" value="SH3_retrovirus"/>
</dbReference>
<reference evidence="5 6" key="1">
    <citation type="journal article" date="2016" name="Sci. Rep.">
        <title>The Dendrobium catenatum Lindl. genome sequence provides insights into polysaccharide synthase, floral development and adaptive evolution.</title>
        <authorList>
            <person name="Zhang G.Q."/>
            <person name="Xu Q."/>
            <person name="Bian C."/>
            <person name="Tsai W.C."/>
            <person name="Yeh C.M."/>
            <person name="Liu K.W."/>
            <person name="Yoshida K."/>
            <person name="Zhang L.S."/>
            <person name="Chang S.B."/>
            <person name="Chen F."/>
            <person name="Shi Y."/>
            <person name="Su Y.Y."/>
            <person name="Zhang Y.Q."/>
            <person name="Chen L.J."/>
            <person name="Yin Y."/>
            <person name="Lin M."/>
            <person name="Huang H."/>
            <person name="Deng H."/>
            <person name="Wang Z.W."/>
            <person name="Zhu S.L."/>
            <person name="Zhao X."/>
            <person name="Deng C."/>
            <person name="Niu S.C."/>
            <person name="Huang J."/>
            <person name="Wang M."/>
            <person name="Liu G.H."/>
            <person name="Yang H.J."/>
            <person name="Xiao X.J."/>
            <person name="Hsiao Y.Y."/>
            <person name="Wu W.L."/>
            <person name="Chen Y.Y."/>
            <person name="Mitsuda N."/>
            <person name="Ohme-Takagi M."/>
            <person name="Luo Y.B."/>
            <person name="Van de Peer Y."/>
            <person name="Liu Z.J."/>
        </authorList>
    </citation>
    <scope>NUCLEOTIDE SEQUENCE [LARGE SCALE GENOMIC DNA]</scope>
    <source>
        <tissue evidence="5">The whole plant</tissue>
    </source>
</reference>